<dbReference type="InterPro" id="IPR002421">
    <property type="entry name" value="5-3_exonuclease"/>
</dbReference>
<dbReference type="Gene3D" id="3.40.50.1010">
    <property type="entry name" value="5'-nuclease"/>
    <property type="match status" value="1"/>
</dbReference>
<dbReference type="SUPFAM" id="SSF47807">
    <property type="entry name" value="5' to 3' exonuclease, C-terminal subdomain"/>
    <property type="match status" value="1"/>
</dbReference>
<dbReference type="GO" id="GO:0003677">
    <property type="term" value="F:DNA binding"/>
    <property type="evidence" value="ECO:0007669"/>
    <property type="project" value="UniProtKB-UniRule"/>
</dbReference>
<dbReference type="GO" id="GO:0006261">
    <property type="term" value="P:DNA-templated DNA replication"/>
    <property type="evidence" value="ECO:0007669"/>
    <property type="project" value="UniProtKB-UniRule"/>
</dbReference>
<dbReference type="FunFam" id="1.10.150.20:FF:000002">
    <property type="entry name" value="DNA polymerase I"/>
    <property type="match status" value="1"/>
</dbReference>
<evidence type="ECO:0000256" key="8">
    <source>
        <dbReference type="ARBA" id="ARBA00022763"/>
    </source>
</evidence>
<dbReference type="SMART" id="SM00279">
    <property type="entry name" value="HhH2"/>
    <property type="match status" value="1"/>
</dbReference>
<dbReference type="InterPro" id="IPR012337">
    <property type="entry name" value="RNaseH-like_sf"/>
</dbReference>
<dbReference type="AlphaFoldDB" id="A0A8D4ZZQ0"/>
<dbReference type="InterPro" id="IPR002298">
    <property type="entry name" value="DNA_polymerase_A"/>
</dbReference>
<proteinExistence type="inferred from homology"/>
<dbReference type="CDD" id="cd08637">
    <property type="entry name" value="DNA_pol_A_pol_I_C"/>
    <property type="match status" value="1"/>
</dbReference>
<dbReference type="Pfam" id="PF01367">
    <property type="entry name" value="5_3_exonuc"/>
    <property type="match status" value="1"/>
</dbReference>
<dbReference type="CDD" id="cd09859">
    <property type="entry name" value="PIN_53EXO"/>
    <property type="match status" value="1"/>
</dbReference>
<reference evidence="20" key="1">
    <citation type="submission" date="2019-05" db="EMBL/GenBank/DDBJ databases">
        <title>Complete genome sequencing of Dialister sp. strain 5BBH33.</title>
        <authorList>
            <person name="Sakamoto M."/>
            <person name="Murakami T."/>
            <person name="Mori H."/>
        </authorList>
    </citation>
    <scope>NUCLEOTIDE SEQUENCE [LARGE SCALE GENOMIC DNA]</scope>
    <source>
        <strain evidence="20">5BBH33</strain>
    </source>
</reference>
<evidence type="ECO:0000313" key="20">
    <source>
        <dbReference type="Proteomes" id="UP000320585"/>
    </source>
</evidence>
<dbReference type="Gene3D" id="3.30.420.10">
    <property type="entry name" value="Ribonuclease H-like superfamily/Ribonuclease H"/>
    <property type="match status" value="1"/>
</dbReference>
<evidence type="ECO:0000313" key="19">
    <source>
        <dbReference type="EMBL" id="BBK24353.1"/>
    </source>
</evidence>
<keyword evidence="13 16" id="KW-0234">DNA repair</keyword>
<dbReference type="Gene3D" id="1.20.1060.10">
    <property type="entry name" value="Taq DNA Polymerase, Chain T, domain 4"/>
    <property type="match status" value="1"/>
</dbReference>
<dbReference type="PANTHER" id="PTHR10133">
    <property type="entry name" value="DNA POLYMERASE I"/>
    <property type="match status" value="1"/>
</dbReference>
<protein>
    <recommendedName>
        <fullName evidence="3 15">DNA polymerase I</fullName>
        <ecNumber evidence="2 15">2.7.7.7</ecNumber>
    </recommendedName>
</protein>
<sequence length="859" mass="95809">MENKLAIIDGSSLLYRAFYALPPTMTSPDGVPTNAVYGFLRMLLSLYRELDPAYVAVTFDKDRQTFRMEMYDGYKATRKPAPAELVPQFDLILEVMHVMGVAVYSLSGYEGDDVLGTLSARYEKELPVAIVTGDRDALQLASDRTTVYLTQKGISSMSEMTPKAVEEKYGITPSQVIDMKALMGDTADNIPGVPGIGEKTALKLLTQYKTLDNLYAHVDEIKGAQGKKLAAGKDMAYLSYKLAAIKRDVPMETTLEEMAQPVHISEMKELFSRLGINLLSQFGELPRFTALAEAKKEEVAKAGEKAEDWKDGLSFEGKETAISFDLEGTAPFFKAKGVVIAENGHAYLVKAEQFGKAAEALRKAKVVITENSKPIMETDFPWEGIPFFDTTIAAYLLDPTRTTYPLSYLAGLFKKPEIYADEMKDFASKGAAVSLFLLSIYEDARDMLKKNGVEKLYDEVEQPLVKVLAAMEKAGIATDTKRWEEVHADMKSREEALISKIYEQAGEEFNINSPKQLGHILFEKMGLPAGKKTKTGYSTAADVLEELAEQYPFVKNILEYRSLSKLISTYLEALPLLIRKETGRIHTTFNQTVTATGRLSSSDPNLQNIPVRTEEGKKIRSLFVPGEGYDSFISSDYSQVELRVLAHMSEDEGLIRAFLNKEDIHRRTAAEVMGIPFEDVTPEQRSHAKAVNFGIIYGISDFGLARQLGITRTAAADYIKAYFERYPSIHAFMNRMIEDARKTGRAVTLYGRYRELADINSKNFQRRSFAERTAMNTPIQGTAADIMKMAMIAVYDKMKAGNFKSRVLLQVHDELVAEVTADEKEAVAKLLKETMESVVSLRVPLVADVNEGKNWAETK</sequence>
<dbReference type="PROSITE" id="PS00447">
    <property type="entry name" value="DNA_POLYMERASE_A"/>
    <property type="match status" value="1"/>
</dbReference>
<dbReference type="InterPro" id="IPR036397">
    <property type="entry name" value="RNaseH_sf"/>
</dbReference>
<evidence type="ECO:0000256" key="13">
    <source>
        <dbReference type="ARBA" id="ARBA00023204"/>
    </source>
</evidence>
<dbReference type="SUPFAM" id="SSF56672">
    <property type="entry name" value="DNA/RNA polymerases"/>
    <property type="match status" value="1"/>
</dbReference>
<comment type="function">
    <text evidence="16">In addition to polymerase activity, this DNA polymerase exhibits 5'-3' exonuclease activity.</text>
</comment>
<gene>
    <name evidence="16 19" type="primary">polA</name>
    <name evidence="19" type="ORF">Dia5BBH33_02880</name>
</gene>
<dbReference type="InterPro" id="IPR001098">
    <property type="entry name" value="DNA-dir_DNA_pol_A_palm_dom"/>
</dbReference>
<dbReference type="InterPro" id="IPR029060">
    <property type="entry name" value="PIN-like_dom_sf"/>
</dbReference>
<dbReference type="Gene3D" id="1.10.150.20">
    <property type="entry name" value="5' to 3' exonuclease, C-terminal subdomain"/>
    <property type="match status" value="2"/>
</dbReference>
<accession>A0A8D4ZZQ0</accession>
<dbReference type="Proteomes" id="UP000320585">
    <property type="component" value="Chromosome"/>
</dbReference>
<dbReference type="SMART" id="SM00475">
    <property type="entry name" value="53EXOc"/>
    <property type="match status" value="1"/>
</dbReference>
<dbReference type="InterPro" id="IPR008918">
    <property type="entry name" value="HhH2"/>
</dbReference>
<keyword evidence="8 16" id="KW-0227">DNA damage</keyword>
<evidence type="ECO:0000256" key="12">
    <source>
        <dbReference type="ARBA" id="ARBA00023125"/>
    </source>
</evidence>
<evidence type="ECO:0000256" key="1">
    <source>
        <dbReference type="ARBA" id="ARBA00007705"/>
    </source>
</evidence>
<dbReference type="GO" id="GO:0003887">
    <property type="term" value="F:DNA-directed DNA polymerase activity"/>
    <property type="evidence" value="ECO:0007669"/>
    <property type="project" value="UniProtKB-UniRule"/>
</dbReference>
<dbReference type="SUPFAM" id="SSF88723">
    <property type="entry name" value="PIN domain-like"/>
    <property type="match status" value="1"/>
</dbReference>
<evidence type="ECO:0000256" key="7">
    <source>
        <dbReference type="ARBA" id="ARBA00022722"/>
    </source>
</evidence>
<keyword evidence="11 16" id="KW-0239">DNA-directed DNA polymerase</keyword>
<keyword evidence="20" id="KW-1185">Reference proteome</keyword>
<dbReference type="SMART" id="SM00482">
    <property type="entry name" value="POLAc"/>
    <property type="match status" value="1"/>
</dbReference>
<dbReference type="PRINTS" id="PR00868">
    <property type="entry name" value="DNAPOLI"/>
</dbReference>
<dbReference type="InterPro" id="IPR019760">
    <property type="entry name" value="DNA-dir_DNA_pol_A_CS"/>
</dbReference>
<dbReference type="RefSeq" id="WP_108850037.1">
    <property type="nucleotide sequence ID" value="NZ_AP019697.1"/>
</dbReference>
<evidence type="ECO:0000256" key="5">
    <source>
        <dbReference type="ARBA" id="ARBA00022695"/>
    </source>
</evidence>
<evidence type="ECO:0000256" key="15">
    <source>
        <dbReference type="NCBIfam" id="TIGR00593"/>
    </source>
</evidence>
<keyword evidence="7" id="KW-0540">Nuclease</keyword>
<dbReference type="GO" id="GO:0008409">
    <property type="term" value="F:5'-3' exonuclease activity"/>
    <property type="evidence" value="ECO:0007669"/>
    <property type="project" value="UniProtKB-UniRule"/>
</dbReference>
<dbReference type="PANTHER" id="PTHR10133:SF27">
    <property type="entry name" value="DNA POLYMERASE NU"/>
    <property type="match status" value="1"/>
</dbReference>
<dbReference type="NCBIfam" id="TIGR00593">
    <property type="entry name" value="pola"/>
    <property type="match status" value="1"/>
</dbReference>
<evidence type="ECO:0000256" key="2">
    <source>
        <dbReference type="ARBA" id="ARBA00012417"/>
    </source>
</evidence>
<evidence type="ECO:0000256" key="9">
    <source>
        <dbReference type="ARBA" id="ARBA00022801"/>
    </source>
</evidence>
<feature type="domain" description="5'-3' exonuclease" evidence="17">
    <location>
        <begin position="3"/>
        <end position="261"/>
    </location>
</feature>
<comment type="subunit">
    <text evidence="16">Single-chain monomer with multiple functions.</text>
</comment>
<dbReference type="FunFam" id="1.20.1060.10:FF:000001">
    <property type="entry name" value="DNA polymerase I"/>
    <property type="match status" value="1"/>
</dbReference>
<dbReference type="InterPro" id="IPR043502">
    <property type="entry name" value="DNA/RNA_pol_sf"/>
</dbReference>
<comment type="similarity">
    <text evidence="1 16">Belongs to the DNA polymerase type-A family.</text>
</comment>
<dbReference type="KEGG" id="dho:Dia5BBH33_02880"/>
<keyword evidence="4 16" id="KW-0808">Transferase</keyword>
<dbReference type="FunFam" id="3.40.50.1010:FF:000001">
    <property type="entry name" value="DNA polymerase I"/>
    <property type="match status" value="1"/>
</dbReference>
<dbReference type="CDD" id="cd06140">
    <property type="entry name" value="DNA_polA_I_Bacillus_like_exo"/>
    <property type="match status" value="1"/>
</dbReference>
<evidence type="ECO:0000256" key="11">
    <source>
        <dbReference type="ARBA" id="ARBA00022932"/>
    </source>
</evidence>
<dbReference type="InterPro" id="IPR020045">
    <property type="entry name" value="DNA_polI_H3TH"/>
</dbReference>
<evidence type="ECO:0000256" key="6">
    <source>
        <dbReference type="ARBA" id="ARBA00022705"/>
    </source>
</evidence>
<name>A0A8D4ZZQ0_9FIRM</name>
<dbReference type="Pfam" id="PF00476">
    <property type="entry name" value="DNA_pol_A"/>
    <property type="match status" value="1"/>
</dbReference>
<keyword evidence="12 16" id="KW-0238">DNA-binding</keyword>
<keyword evidence="5 16" id="KW-0548">Nucleotidyltransferase</keyword>
<keyword evidence="6 16" id="KW-0235">DNA replication</keyword>
<dbReference type="EMBL" id="AP019697">
    <property type="protein sequence ID" value="BBK24353.1"/>
    <property type="molecule type" value="Genomic_DNA"/>
</dbReference>
<evidence type="ECO:0000259" key="18">
    <source>
        <dbReference type="SMART" id="SM00482"/>
    </source>
</evidence>
<evidence type="ECO:0000256" key="3">
    <source>
        <dbReference type="ARBA" id="ARBA00020311"/>
    </source>
</evidence>
<evidence type="ECO:0000259" key="17">
    <source>
        <dbReference type="SMART" id="SM00475"/>
    </source>
</evidence>
<evidence type="ECO:0000256" key="10">
    <source>
        <dbReference type="ARBA" id="ARBA00022839"/>
    </source>
</evidence>
<dbReference type="SUPFAM" id="SSF53098">
    <property type="entry name" value="Ribonuclease H-like"/>
    <property type="match status" value="1"/>
</dbReference>
<comment type="catalytic activity">
    <reaction evidence="14 16">
        <text>DNA(n) + a 2'-deoxyribonucleoside 5'-triphosphate = DNA(n+1) + diphosphate</text>
        <dbReference type="Rhea" id="RHEA:22508"/>
        <dbReference type="Rhea" id="RHEA-COMP:17339"/>
        <dbReference type="Rhea" id="RHEA-COMP:17340"/>
        <dbReference type="ChEBI" id="CHEBI:33019"/>
        <dbReference type="ChEBI" id="CHEBI:61560"/>
        <dbReference type="ChEBI" id="CHEBI:173112"/>
        <dbReference type="EC" id="2.7.7.7"/>
    </reaction>
</comment>
<dbReference type="Gene3D" id="3.30.70.370">
    <property type="match status" value="1"/>
</dbReference>
<evidence type="ECO:0000256" key="16">
    <source>
        <dbReference type="RuleBase" id="RU004460"/>
    </source>
</evidence>
<dbReference type="OrthoDB" id="9806424at2"/>
<evidence type="ECO:0000256" key="4">
    <source>
        <dbReference type="ARBA" id="ARBA00022679"/>
    </source>
</evidence>
<dbReference type="InterPro" id="IPR036279">
    <property type="entry name" value="5-3_exonuclease_C_sf"/>
</dbReference>
<keyword evidence="10 16" id="KW-0269">Exonuclease</keyword>
<evidence type="ECO:0000256" key="14">
    <source>
        <dbReference type="ARBA" id="ARBA00049244"/>
    </source>
</evidence>
<dbReference type="InterPro" id="IPR018320">
    <property type="entry name" value="DNA_polymerase_1"/>
</dbReference>
<dbReference type="EC" id="2.7.7.7" evidence="2 15"/>
<dbReference type="CDD" id="cd09898">
    <property type="entry name" value="H3TH_53EXO"/>
    <property type="match status" value="1"/>
</dbReference>
<dbReference type="NCBIfam" id="NF004397">
    <property type="entry name" value="PRK05755.1"/>
    <property type="match status" value="1"/>
</dbReference>
<dbReference type="GeneID" id="92715517"/>
<feature type="domain" description="DNA-directed DNA polymerase family A palm" evidence="18">
    <location>
        <begin position="616"/>
        <end position="823"/>
    </location>
</feature>
<organism evidence="19 20">
    <name type="scientific">Dialister hominis</name>
    <dbReference type="NCBI Taxonomy" id="2582419"/>
    <lineage>
        <taxon>Bacteria</taxon>
        <taxon>Bacillati</taxon>
        <taxon>Bacillota</taxon>
        <taxon>Negativicutes</taxon>
        <taxon>Veillonellales</taxon>
        <taxon>Veillonellaceae</taxon>
        <taxon>Dialister</taxon>
    </lineage>
</organism>
<dbReference type="GO" id="GO:0006302">
    <property type="term" value="P:double-strand break repair"/>
    <property type="evidence" value="ECO:0007669"/>
    <property type="project" value="TreeGrafter"/>
</dbReference>
<keyword evidence="9 16" id="KW-0378">Hydrolase</keyword>
<dbReference type="Pfam" id="PF02739">
    <property type="entry name" value="5_3_exonuc_N"/>
    <property type="match status" value="1"/>
</dbReference>
<dbReference type="FunFam" id="1.10.150.20:FF:000003">
    <property type="entry name" value="DNA polymerase I"/>
    <property type="match status" value="1"/>
</dbReference>
<dbReference type="InterPro" id="IPR020046">
    <property type="entry name" value="5-3_exonucl_a-hlix_arch_N"/>
</dbReference>